<evidence type="ECO:0000256" key="2">
    <source>
        <dbReference type="ARBA" id="ARBA00001832"/>
    </source>
</evidence>
<evidence type="ECO:0000259" key="18">
    <source>
        <dbReference type="Pfam" id="PF01416"/>
    </source>
</evidence>
<feature type="compositionally biased region" description="Basic and acidic residues" evidence="17">
    <location>
        <begin position="501"/>
        <end position="516"/>
    </location>
</feature>
<dbReference type="Proteomes" id="UP000190274">
    <property type="component" value="Chromosome H"/>
</dbReference>
<comment type="catalytic activity">
    <reaction evidence="1">
        <text>a uridine in mRNA = a pseudouridine in mRNA</text>
        <dbReference type="Rhea" id="RHEA:56644"/>
        <dbReference type="Rhea" id="RHEA-COMP:14658"/>
        <dbReference type="Rhea" id="RHEA-COMP:14659"/>
        <dbReference type="ChEBI" id="CHEBI:65314"/>
        <dbReference type="ChEBI" id="CHEBI:65315"/>
    </reaction>
</comment>
<dbReference type="GO" id="GO:0009982">
    <property type="term" value="F:pseudouridine synthase activity"/>
    <property type="evidence" value="ECO:0007669"/>
    <property type="project" value="EnsemblFungi"/>
</dbReference>
<organism evidence="19 20">
    <name type="scientific">Lachancea dasiensis</name>
    <dbReference type="NCBI Taxonomy" id="1072105"/>
    <lineage>
        <taxon>Eukaryota</taxon>
        <taxon>Fungi</taxon>
        <taxon>Dikarya</taxon>
        <taxon>Ascomycota</taxon>
        <taxon>Saccharomycotina</taxon>
        <taxon>Saccharomycetes</taxon>
        <taxon>Saccharomycetales</taxon>
        <taxon>Saccharomycetaceae</taxon>
        <taxon>Lachancea</taxon>
    </lineage>
</organism>
<evidence type="ECO:0000256" key="15">
    <source>
        <dbReference type="PIRSR" id="PIRSR641708-1"/>
    </source>
</evidence>
<dbReference type="GO" id="GO:0031119">
    <property type="term" value="P:tRNA pseudouridine synthesis"/>
    <property type="evidence" value="ECO:0007669"/>
    <property type="project" value="EnsemblFungi"/>
</dbReference>
<dbReference type="GO" id="GO:0005634">
    <property type="term" value="C:nucleus"/>
    <property type="evidence" value="ECO:0007669"/>
    <property type="project" value="UniProtKB-SubCell"/>
</dbReference>
<accession>A0A1G4K349</accession>
<evidence type="ECO:0000256" key="16">
    <source>
        <dbReference type="PIRSR" id="PIRSR641708-2"/>
    </source>
</evidence>
<evidence type="ECO:0000256" key="3">
    <source>
        <dbReference type="ARBA" id="ARBA00001947"/>
    </source>
</evidence>
<evidence type="ECO:0000256" key="13">
    <source>
        <dbReference type="ARBA" id="ARBA00079072"/>
    </source>
</evidence>
<evidence type="ECO:0000313" key="20">
    <source>
        <dbReference type="Proteomes" id="UP000190274"/>
    </source>
</evidence>
<evidence type="ECO:0000256" key="6">
    <source>
        <dbReference type="ARBA" id="ARBA00022664"/>
    </source>
</evidence>
<comment type="similarity">
    <text evidence="5">Belongs to the tRNA pseudouridine synthase TruA family.</text>
</comment>
<keyword evidence="8" id="KW-0413">Isomerase</keyword>
<evidence type="ECO:0000256" key="1">
    <source>
        <dbReference type="ARBA" id="ARBA00001166"/>
    </source>
</evidence>
<dbReference type="STRING" id="1266660.A0A1G4K349"/>
<comment type="subcellular location">
    <subcellularLocation>
        <location evidence="4">Nucleus</location>
    </subcellularLocation>
</comment>
<keyword evidence="6" id="KW-0507">mRNA processing</keyword>
<dbReference type="InterPro" id="IPR001406">
    <property type="entry name" value="PsdUridine_synth_TruA"/>
</dbReference>
<dbReference type="Gene3D" id="3.30.70.580">
    <property type="entry name" value="Pseudouridine synthase I, catalytic domain, N-terminal subdomain"/>
    <property type="match status" value="1"/>
</dbReference>
<dbReference type="NCBIfam" id="TIGR00071">
    <property type="entry name" value="hisT_truA"/>
    <property type="match status" value="1"/>
</dbReference>
<protein>
    <recommendedName>
        <fullName evidence="12">tRNA pseudouridine synthase 1</fullName>
    </recommendedName>
    <alternativeName>
        <fullName evidence="13">tRNA pseudouridylate synthase 1</fullName>
    </alternativeName>
    <alternativeName>
        <fullName evidence="14">tRNA-uridine isomerase 1</fullName>
    </alternativeName>
</protein>
<dbReference type="CDD" id="cd02568">
    <property type="entry name" value="PseudoU_synth_PUS1_PUS2"/>
    <property type="match status" value="1"/>
</dbReference>
<dbReference type="GO" id="GO:0003723">
    <property type="term" value="F:RNA binding"/>
    <property type="evidence" value="ECO:0007669"/>
    <property type="project" value="InterPro"/>
</dbReference>
<sequence length="541" mass="61668">MSNSEDARQDYDYDQPGEDAYKRGSQYKWTKARKADYDESKQDSDSSNKRAPQTTEGEISESKEKRLPKRKVAVMIGYCGTGYHGMQYNPPTPTIEAELFKAFVEAGAISQANSTDLKKSGFMRAARTDKGVHAGGNVISLKLIIEDPDIISKINSKLPEGIRIWDIERVNKAFDCRKMCSSRWYEYLLPTYSLIGPKPGSALFMDIAESKTEIPGVLSDDDESAEIWTNFFKEAEQMFTPEELTAIQSYAPPPRNEFDDSDPTYQLVKRYKLLENQHRRAYRISSSRLEAFRSAMNQYLGPHNFYNFTLGKEFKDPSAVRFMKEIKVSEPFVIGEKHTEWVSIKIHGQSFMLHQIRKMISMATLVTRCACPTDRITDAYKPQRINIPKAPALGLLLECPVYEGYNKRLQDFGYNGIDFGKYQQKMDDFKMKHIYDKIYQEEVSENVFNAFFSYIDNFSQVTGAQPAVEETPDLTGLDTKPVASGQRSVFDFLTARGIIDKTDSRKDGKPEGRDPEVVNVAAQERQATPQTIENEIAEEQK</sequence>
<dbReference type="GO" id="GO:0006397">
    <property type="term" value="P:mRNA processing"/>
    <property type="evidence" value="ECO:0007669"/>
    <property type="project" value="UniProtKB-KW"/>
</dbReference>
<dbReference type="FunFam" id="3.30.70.660:FF:000002">
    <property type="entry name" value="tRNA pseudouridine synthase"/>
    <property type="match status" value="1"/>
</dbReference>
<dbReference type="GO" id="GO:1990481">
    <property type="term" value="P:mRNA pseudouridine synthesis"/>
    <property type="evidence" value="ECO:0007669"/>
    <property type="project" value="EnsemblFungi"/>
</dbReference>
<name>A0A1G4K349_9SACH</name>
<dbReference type="InterPro" id="IPR020094">
    <property type="entry name" value="TruA/RsuA/RluB/E/F_N"/>
</dbReference>
<dbReference type="InterPro" id="IPR020103">
    <property type="entry name" value="PsdUridine_synth_cat_dom_sf"/>
</dbReference>
<comment type="function">
    <text evidence="11">Formation of pseudouridine at positions 27 and 28 in the anticodon stem and loop of transfer RNAs; at positions 34 and 36 of intron-containing precursor tRNA(Ile) and at position 35 in the intron-containing tRNA(Tyr). Catalyzes pseudouridylation at position 44 in U2 snRNA. Also catalyzes pseudouridylation of mRNAs.</text>
</comment>
<dbReference type="InterPro" id="IPR020097">
    <property type="entry name" value="PsdUridine_synth_TruA_a/b_dom"/>
</dbReference>
<keyword evidence="9" id="KW-0539">Nucleus</keyword>
<dbReference type="SUPFAM" id="SSF55120">
    <property type="entry name" value="Pseudouridine synthase"/>
    <property type="match status" value="1"/>
</dbReference>
<feature type="domain" description="Pseudouridine synthase I TruA alpha/beta" evidence="18">
    <location>
        <begin position="295"/>
        <end position="402"/>
    </location>
</feature>
<evidence type="ECO:0000256" key="10">
    <source>
        <dbReference type="ARBA" id="ARBA00036943"/>
    </source>
</evidence>
<evidence type="ECO:0000256" key="11">
    <source>
        <dbReference type="ARBA" id="ARBA00053072"/>
    </source>
</evidence>
<evidence type="ECO:0000256" key="8">
    <source>
        <dbReference type="ARBA" id="ARBA00023235"/>
    </source>
</evidence>
<evidence type="ECO:0000256" key="14">
    <source>
        <dbReference type="ARBA" id="ARBA00080858"/>
    </source>
</evidence>
<evidence type="ECO:0000313" key="19">
    <source>
        <dbReference type="EMBL" id="SCU98075.1"/>
    </source>
</evidence>
<feature type="region of interest" description="Disordered" evidence="17">
    <location>
        <begin position="1"/>
        <end position="66"/>
    </location>
</feature>
<dbReference type="PANTHER" id="PTHR11142">
    <property type="entry name" value="PSEUDOURIDYLATE SYNTHASE"/>
    <property type="match status" value="1"/>
</dbReference>
<evidence type="ECO:0000256" key="9">
    <source>
        <dbReference type="ARBA" id="ARBA00023242"/>
    </source>
</evidence>
<dbReference type="Gene3D" id="3.30.70.660">
    <property type="entry name" value="Pseudouridine synthase I, catalytic domain, C-terminal subdomain"/>
    <property type="match status" value="1"/>
</dbReference>
<feature type="active site" description="Nucleophile" evidence="15">
    <location>
        <position position="129"/>
    </location>
</feature>
<dbReference type="OrthoDB" id="10256309at2759"/>
<comment type="catalytic activity">
    <reaction evidence="10">
        <text>a uridine in tRNA = a pseudouridine in tRNA</text>
        <dbReference type="Rhea" id="RHEA:54572"/>
        <dbReference type="Rhea" id="RHEA-COMP:13339"/>
        <dbReference type="Rhea" id="RHEA-COMP:13934"/>
        <dbReference type="ChEBI" id="CHEBI:65314"/>
        <dbReference type="ChEBI" id="CHEBI:65315"/>
    </reaction>
</comment>
<evidence type="ECO:0000256" key="12">
    <source>
        <dbReference type="ARBA" id="ARBA00073968"/>
    </source>
</evidence>
<dbReference type="GO" id="GO:0031120">
    <property type="term" value="P:snRNA pseudouridine synthesis"/>
    <property type="evidence" value="ECO:0007669"/>
    <property type="project" value="EnsemblFungi"/>
</dbReference>
<dbReference type="AlphaFoldDB" id="A0A1G4K349"/>
<evidence type="ECO:0000256" key="17">
    <source>
        <dbReference type="SAM" id="MobiDB-lite"/>
    </source>
</evidence>
<reference evidence="19 20" key="1">
    <citation type="submission" date="2016-03" db="EMBL/GenBank/DDBJ databases">
        <authorList>
            <person name="Devillers H."/>
        </authorList>
    </citation>
    <scope>NUCLEOTIDE SEQUENCE [LARGE SCALE GENOMIC DNA]</scope>
    <source>
        <strain evidence="19">CBS 10888</strain>
    </source>
</reference>
<feature type="compositionally biased region" description="Basic and acidic residues" evidence="17">
    <location>
        <begin position="33"/>
        <end position="48"/>
    </location>
</feature>
<keyword evidence="7" id="KW-0819">tRNA processing</keyword>
<gene>
    <name evidence="19" type="ORF">LADA_0H10418G</name>
</gene>
<keyword evidence="20" id="KW-1185">Reference proteome</keyword>
<evidence type="ECO:0000256" key="5">
    <source>
        <dbReference type="ARBA" id="ARBA00009375"/>
    </source>
</evidence>
<feature type="region of interest" description="Disordered" evidence="17">
    <location>
        <begin position="501"/>
        <end position="541"/>
    </location>
</feature>
<feature type="binding site" evidence="16">
    <location>
        <position position="185"/>
    </location>
    <ligand>
        <name>substrate</name>
    </ligand>
</feature>
<dbReference type="InterPro" id="IPR041708">
    <property type="entry name" value="PUS1/PUS2-like"/>
</dbReference>
<dbReference type="PANTHER" id="PTHR11142:SF4">
    <property type="entry name" value="PSEUDOURIDYLATE SYNTHASE 1 HOMOLOG"/>
    <property type="match status" value="1"/>
</dbReference>
<dbReference type="Pfam" id="PF01416">
    <property type="entry name" value="PseudoU_synth_1"/>
    <property type="match status" value="1"/>
</dbReference>
<proteinExistence type="inferred from homology"/>
<dbReference type="InterPro" id="IPR020095">
    <property type="entry name" value="PsdUridine_synth_TruA_C"/>
</dbReference>
<comment type="catalytic activity">
    <reaction evidence="2">
        <text>uridine in snRNA = pseudouridine in snRNA</text>
        <dbReference type="Rhea" id="RHEA:51124"/>
        <dbReference type="Rhea" id="RHEA-COMP:12891"/>
        <dbReference type="Rhea" id="RHEA-COMP:12892"/>
        <dbReference type="ChEBI" id="CHEBI:65314"/>
        <dbReference type="ChEBI" id="CHEBI:65315"/>
    </reaction>
</comment>
<evidence type="ECO:0000256" key="7">
    <source>
        <dbReference type="ARBA" id="ARBA00022694"/>
    </source>
</evidence>
<evidence type="ECO:0000256" key="4">
    <source>
        <dbReference type="ARBA" id="ARBA00004123"/>
    </source>
</evidence>
<comment type="cofactor">
    <cofactor evidence="3">
        <name>Zn(2+)</name>
        <dbReference type="ChEBI" id="CHEBI:29105"/>
    </cofactor>
</comment>
<dbReference type="EMBL" id="LT598461">
    <property type="protein sequence ID" value="SCU98075.1"/>
    <property type="molecule type" value="Genomic_DNA"/>
</dbReference>
<dbReference type="FunFam" id="3.30.70.580:FF:000002">
    <property type="entry name" value="tRNA pseudouridine synthase"/>
    <property type="match status" value="1"/>
</dbReference>
<feature type="compositionally biased region" description="Basic and acidic residues" evidence="17">
    <location>
        <begin position="1"/>
        <end position="11"/>
    </location>
</feature>